<protein>
    <submittedName>
        <fullName evidence="7">Divalent metal cation transporter MntH</fullName>
    </submittedName>
</protein>
<keyword evidence="2" id="KW-0813">Transport</keyword>
<feature type="transmembrane region" description="Helical" evidence="6">
    <location>
        <begin position="58"/>
        <end position="76"/>
    </location>
</feature>
<feature type="transmembrane region" description="Helical" evidence="6">
    <location>
        <begin position="370"/>
        <end position="392"/>
    </location>
</feature>
<feature type="transmembrane region" description="Helical" evidence="6">
    <location>
        <begin position="107"/>
        <end position="130"/>
    </location>
</feature>
<evidence type="ECO:0000256" key="6">
    <source>
        <dbReference type="SAM" id="Phobius"/>
    </source>
</evidence>
<dbReference type="EMBL" id="VSSQ01000085">
    <property type="protein sequence ID" value="MPL75020.1"/>
    <property type="molecule type" value="Genomic_DNA"/>
</dbReference>
<dbReference type="PANTHER" id="PTHR11706">
    <property type="entry name" value="SOLUTE CARRIER PROTEIN FAMILY 11 MEMBER"/>
    <property type="match status" value="1"/>
</dbReference>
<feature type="transmembrane region" description="Helical" evidence="6">
    <location>
        <begin position="404"/>
        <end position="425"/>
    </location>
</feature>
<proteinExistence type="predicted"/>
<evidence type="ECO:0000256" key="1">
    <source>
        <dbReference type="ARBA" id="ARBA00004141"/>
    </source>
</evidence>
<dbReference type="AlphaFoldDB" id="A0A644U7X0"/>
<evidence type="ECO:0000256" key="2">
    <source>
        <dbReference type="ARBA" id="ARBA00022448"/>
    </source>
</evidence>
<sequence length="426" mass="46525">MRGAAEIMNRVIAYFKEKHAVSLKAKEILRYIGPGLLVTVGFIDPGNWAANMAAGGEYGYTLLWMVTLSTIMLIVLQHNVAHLGIATGLCLSEAATIYLRPWLSRTLLFSAVGAAVATGMAEILGGAIALQMLFNIPLKAGAVLTALFCGWLLWTNSYSKLEKIIMAFVSLIGLSFLIEVSLIPLDWQQAAAGWVIPSFPAGSMLIVMSVLGAVVMPHNLFLHSEIIQSRQWNIEDDAVIRRQLKYEFLDTLLSMGIGWAINSAMILMAAAVFFANQLPVTELQQAQDMIRPIMGNSAAIIFAIALLFSGIASTTTAGMAGGSIFAGLFKEPYDIKDRHSWVGVAITYGFALIIILVINDPFKGLIYSQMALSVQLPWTIFLQVYLTSSVQVMGKYANTSFRKFVLLLIGTVVSGLNVMLLWDFIR</sequence>
<evidence type="ECO:0000256" key="4">
    <source>
        <dbReference type="ARBA" id="ARBA00022989"/>
    </source>
</evidence>
<reference evidence="7" key="1">
    <citation type="submission" date="2019-08" db="EMBL/GenBank/DDBJ databases">
        <authorList>
            <person name="Kucharzyk K."/>
            <person name="Murdoch R.W."/>
            <person name="Higgins S."/>
            <person name="Loffler F."/>
        </authorList>
    </citation>
    <scope>NUCLEOTIDE SEQUENCE</scope>
</reference>
<dbReference type="GO" id="GO:0005886">
    <property type="term" value="C:plasma membrane"/>
    <property type="evidence" value="ECO:0007669"/>
    <property type="project" value="TreeGrafter"/>
</dbReference>
<comment type="subcellular location">
    <subcellularLocation>
        <location evidence="1">Membrane</location>
        <topology evidence="1">Multi-pass membrane protein</topology>
    </subcellularLocation>
</comment>
<dbReference type="GO" id="GO:0034755">
    <property type="term" value="P:iron ion transmembrane transport"/>
    <property type="evidence" value="ECO:0007669"/>
    <property type="project" value="TreeGrafter"/>
</dbReference>
<dbReference type="Pfam" id="PF01566">
    <property type="entry name" value="Nramp"/>
    <property type="match status" value="1"/>
</dbReference>
<keyword evidence="5 6" id="KW-0472">Membrane</keyword>
<dbReference type="PRINTS" id="PR00447">
    <property type="entry name" value="NATRESASSCMP"/>
</dbReference>
<dbReference type="GO" id="GO:0005384">
    <property type="term" value="F:manganese ion transmembrane transporter activity"/>
    <property type="evidence" value="ECO:0007669"/>
    <property type="project" value="TreeGrafter"/>
</dbReference>
<accession>A0A644U7X0</accession>
<organism evidence="7">
    <name type="scientific">bioreactor metagenome</name>
    <dbReference type="NCBI Taxonomy" id="1076179"/>
    <lineage>
        <taxon>unclassified sequences</taxon>
        <taxon>metagenomes</taxon>
        <taxon>ecological metagenomes</taxon>
    </lineage>
</organism>
<feature type="transmembrane region" description="Helical" evidence="6">
    <location>
        <begin position="251"/>
        <end position="278"/>
    </location>
</feature>
<gene>
    <name evidence="7" type="primary">mntH_4</name>
    <name evidence="7" type="ORF">SDC9_20839</name>
</gene>
<evidence type="ECO:0000256" key="5">
    <source>
        <dbReference type="ARBA" id="ARBA00023136"/>
    </source>
</evidence>
<feature type="transmembrane region" description="Helical" evidence="6">
    <location>
        <begin position="136"/>
        <end position="154"/>
    </location>
</feature>
<feature type="transmembrane region" description="Helical" evidence="6">
    <location>
        <begin position="28"/>
        <end position="46"/>
    </location>
</feature>
<keyword evidence="4 6" id="KW-1133">Transmembrane helix</keyword>
<dbReference type="NCBIfam" id="NF037982">
    <property type="entry name" value="Nramp_1"/>
    <property type="match status" value="1"/>
</dbReference>
<dbReference type="InterPro" id="IPR001046">
    <property type="entry name" value="NRAMP_fam"/>
</dbReference>
<feature type="transmembrane region" description="Helical" evidence="6">
    <location>
        <begin position="298"/>
        <end position="329"/>
    </location>
</feature>
<feature type="transmembrane region" description="Helical" evidence="6">
    <location>
        <begin position="341"/>
        <end position="358"/>
    </location>
</feature>
<evidence type="ECO:0000256" key="3">
    <source>
        <dbReference type="ARBA" id="ARBA00022692"/>
    </source>
</evidence>
<dbReference type="GO" id="GO:0015086">
    <property type="term" value="F:cadmium ion transmembrane transporter activity"/>
    <property type="evidence" value="ECO:0007669"/>
    <property type="project" value="TreeGrafter"/>
</dbReference>
<name>A0A644U7X0_9ZZZZ</name>
<evidence type="ECO:0000313" key="7">
    <source>
        <dbReference type="EMBL" id="MPL75020.1"/>
    </source>
</evidence>
<dbReference type="PANTHER" id="PTHR11706:SF33">
    <property type="entry name" value="NATURAL RESISTANCE-ASSOCIATED MACROPHAGE PROTEIN 2"/>
    <property type="match status" value="1"/>
</dbReference>
<feature type="transmembrane region" description="Helical" evidence="6">
    <location>
        <begin position="191"/>
        <end position="215"/>
    </location>
</feature>
<comment type="caution">
    <text evidence="7">The sequence shown here is derived from an EMBL/GenBank/DDBJ whole genome shotgun (WGS) entry which is preliminary data.</text>
</comment>
<keyword evidence="3 6" id="KW-0812">Transmembrane</keyword>
<feature type="transmembrane region" description="Helical" evidence="6">
    <location>
        <begin position="166"/>
        <end position="185"/>
    </location>
</feature>